<reference evidence="1 2" key="1">
    <citation type="submission" date="2016-10" db="EMBL/GenBank/DDBJ databases">
        <authorList>
            <person name="Varghese N."/>
            <person name="Submissions S."/>
        </authorList>
    </citation>
    <scope>NUCLEOTIDE SEQUENCE [LARGE SCALE GENOMIC DNA]</scope>
    <source>
        <strain evidence="1 2">CGMCC 1.8499</strain>
    </source>
</reference>
<dbReference type="Proteomes" id="UP000183805">
    <property type="component" value="Unassembled WGS sequence"/>
</dbReference>
<evidence type="ECO:0000313" key="1">
    <source>
        <dbReference type="EMBL" id="SFT53181.1"/>
    </source>
</evidence>
<name>A0ABY1GG68_9GAMM</name>
<comment type="caution">
    <text evidence="1">The sequence shown here is derived from an EMBL/GenBank/DDBJ whole genome shotgun (WGS) entry which is preliminary data.</text>
</comment>
<proteinExistence type="predicted"/>
<keyword evidence="2" id="KW-1185">Reference proteome</keyword>
<sequence length="46" mass="5241">MFLGKASNEDKHNTSRVEVFFPQSYLLKSDATENIHRIQSISAWGS</sequence>
<accession>A0ABY1GG68</accession>
<evidence type="ECO:0000313" key="2">
    <source>
        <dbReference type="Proteomes" id="UP000183805"/>
    </source>
</evidence>
<protein>
    <submittedName>
        <fullName evidence="1">Uncharacterized protein</fullName>
    </submittedName>
</protein>
<gene>
    <name evidence="1" type="ORF">SAMN04487854_104116</name>
</gene>
<organism evidence="1 2">
    <name type="scientific">Pseudoalteromonas lipolytica</name>
    <dbReference type="NCBI Taxonomy" id="570156"/>
    <lineage>
        <taxon>Bacteria</taxon>
        <taxon>Pseudomonadati</taxon>
        <taxon>Pseudomonadota</taxon>
        <taxon>Gammaproteobacteria</taxon>
        <taxon>Alteromonadales</taxon>
        <taxon>Pseudoalteromonadaceae</taxon>
        <taxon>Pseudoalteromonas</taxon>
    </lineage>
</organism>
<dbReference type="EMBL" id="FPAZ01000004">
    <property type="protein sequence ID" value="SFT53181.1"/>
    <property type="molecule type" value="Genomic_DNA"/>
</dbReference>